<keyword evidence="2" id="KW-0805">Transcription regulation</keyword>
<proteinExistence type="inferred from homology"/>
<dbReference type="InterPro" id="IPR036388">
    <property type="entry name" value="WH-like_DNA-bd_sf"/>
</dbReference>
<dbReference type="Pfam" id="PF08281">
    <property type="entry name" value="Sigma70_r4_2"/>
    <property type="match status" value="1"/>
</dbReference>
<evidence type="ECO:0000256" key="4">
    <source>
        <dbReference type="ARBA" id="ARBA00023163"/>
    </source>
</evidence>
<dbReference type="AlphaFoldDB" id="A0A133Q915"/>
<dbReference type="RefSeq" id="WP_060940586.1">
    <property type="nucleotide sequence ID" value="NZ_KQ957245.1"/>
</dbReference>
<dbReference type="STRING" id="28128.HMPREF3226_01213"/>
<dbReference type="SUPFAM" id="SSF88946">
    <property type="entry name" value="Sigma2 domain of RNA polymerase sigma factors"/>
    <property type="match status" value="1"/>
</dbReference>
<dbReference type="InterPro" id="IPR014284">
    <property type="entry name" value="RNA_pol_sigma-70_dom"/>
</dbReference>
<dbReference type="eggNOG" id="COG1595">
    <property type="taxonomic scope" value="Bacteria"/>
</dbReference>
<evidence type="ECO:0000256" key="2">
    <source>
        <dbReference type="ARBA" id="ARBA00023015"/>
    </source>
</evidence>
<dbReference type="GO" id="GO:0016987">
    <property type="term" value="F:sigma factor activity"/>
    <property type="evidence" value="ECO:0007669"/>
    <property type="project" value="UniProtKB-KW"/>
</dbReference>
<protein>
    <submittedName>
        <fullName evidence="7">Sigma-70 region 2</fullName>
    </submittedName>
</protein>
<comment type="similarity">
    <text evidence="1">Belongs to the sigma-70 factor family. ECF subfamily.</text>
</comment>
<dbReference type="PATRIC" id="fig|28128.5.peg.1237"/>
<dbReference type="EMBL" id="LRQG01000092">
    <property type="protein sequence ID" value="KXA39378.1"/>
    <property type="molecule type" value="Genomic_DNA"/>
</dbReference>
<dbReference type="Gene3D" id="1.10.1740.10">
    <property type="match status" value="1"/>
</dbReference>
<evidence type="ECO:0000313" key="7">
    <source>
        <dbReference type="EMBL" id="KXA39378.1"/>
    </source>
</evidence>
<feature type="domain" description="RNA polymerase sigma factor 70 region 4 type 2" evidence="6">
    <location>
        <begin position="113"/>
        <end position="165"/>
    </location>
</feature>
<dbReference type="Pfam" id="PF04542">
    <property type="entry name" value="Sigma70_r2"/>
    <property type="match status" value="1"/>
</dbReference>
<dbReference type="PANTHER" id="PTHR43133:SF51">
    <property type="entry name" value="RNA POLYMERASE SIGMA FACTOR"/>
    <property type="match status" value="1"/>
</dbReference>
<evidence type="ECO:0000256" key="1">
    <source>
        <dbReference type="ARBA" id="ARBA00010641"/>
    </source>
</evidence>
<dbReference type="InterPro" id="IPR013325">
    <property type="entry name" value="RNA_pol_sigma_r2"/>
</dbReference>
<dbReference type="Gene3D" id="1.10.10.10">
    <property type="entry name" value="Winged helix-like DNA-binding domain superfamily/Winged helix DNA-binding domain"/>
    <property type="match status" value="1"/>
</dbReference>
<dbReference type="GO" id="GO:0003677">
    <property type="term" value="F:DNA binding"/>
    <property type="evidence" value="ECO:0007669"/>
    <property type="project" value="InterPro"/>
</dbReference>
<name>A0A133Q915_9BACT</name>
<dbReference type="GO" id="GO:0006352">
    <property type="term" value="P:DNA-templated transcription initiation"/>
    <property type="evidence" value="ECO:0007669"/>
    <property type="project" value="InterPro"/>
</dbReference>
<evidence type="ECO:0000259" key="6">
    <source>
        <dbReference type="Pfam" id="PF08281"/>
    </source>
</evidence>
<evidence type="ECO:0000313" key="8">
    <source>
        <dbReference type="Proteomes" id="UP000070533"/>
    </source>
</evidence>
<evidence type="ECO:0000259" key="5">
    <source>
        <dbReference type="Pfam" id="PF04542"/>
    </source>
</evidence>
<dbReference type="NCBIfam" id="TIGR02937">
    <property type="entry name" value="sigma70-ECF"/>
    <property type="match status" value="1"/>
</dbReference>
<keyword evidence="3" id="KW-0731">Sigma factor</keyword>
<comment type="caution">
    <text evidence="7">The sequence shown here is derived from an EMBL/GenBank/DDBJ whole genome shotgun (WGS) entry which is preliminary data.</text>
</comment>
<organism evidence="7 8">
    <name type="scientific">Prevotella corporis</name>
    <dbReference type="NCBI Taxonomy" id="28128"/>
    <lineage>
        <taxon>Bacteria</taxon>
        <taxon>Pseudomonadati</taxon>
        <taxon>Bacteroidota</taxon>
        <taxon>Bacteroidia</taxon>
        <taxon>Bacteroidales</taxon>
        <taxon>Prevotellaceae</taxon>
        <taxon>Prevotella</taxon>
    </lineage>
</organism>
<sequence length="176" mass="20670">MEDKELVENILSGNFSLYKEIMKRYWGMVFANLYRYVRREDAAEEFTQQAFIRAYARLDTWQGATLGSWITSIAINLAVNEMNKERRQKTQPIESIPIADKNDYSEEREQLLQAVEARIEELPPGDKTIIKLHYYEGRKAEEIARQLGMTTGNVLVRLHRIREKIKKGIENETTER</sequence>
<dbReference type="InterPro" id="IPR039425">
    <property type="entry name" value="RNA_pol_sigma-70-like"/>
</dbReference>
<dbReference type="PANTHER" id="PTHR43133">
    <property type="entry name" value="RNA POLYMERASE ECF-TYPE SIGMA FACTO"/>
    <property type="match status" value="1"/>
</dbReference>
<feature type="domain" description="RNA polymerase sigma-70 region 2" evidence="5">
    <location>
        <begin position="23"/>
        <end position="87"/>
    </location>
</feature>
<keyword evidence="8" id="KW-1185">Reference proteome</keyword>
<gene>
    <name evidence="7" type="ORF">HMPREF3226_01213</name>
</gene>
<dbReference type="SUPFAM" id="SSF88659">
    <property type="entry name" value="Sigma3 and sigma4 domains of RNA polymerase sigma factors"/>
    <property type="match status" value="1"/>
</dbReference>
<dbReference type="InterPro" id="IPR007627">
    <property type="entry name" value="RNA_pol_sigma70_r2"/>
</dbReference>
<dbReference type="OrthoDB" id="1027298at2"/>
<dbReference type="InterPro" id="IPR013324">
    <property type="entry name" value="RNA_pol_sigma_r3/r4-like"/>
</dbReference>
<accession>A0A133Q915</accession>
<evidence type="ECO:0000256" key="3">
    <source>
        <dbReference type="ARBA" id="ARBA00023082"/>
    </source>
</evidence>
<reference evidence="8" key="1">
    <citation type="submission" date="2016-01" db="EMBL/GenBank/DDBJ databases">
        <authorList>
            <person name="Mitreva M."/>
            <person name="Pepin K.H."/>
            <person name="Mihindukulasuriya K.A."/>
            <person name="Fulton R."/>
            <person name="Fronick C."/>
            <person name="O'Laughlin M."/>
            <person name="Miner T."/>
            <person name="Herter B."/>
            <person name="Rosa B.A."/>
            <person name="Cordes M."/>
            <person name="Tomlinson C."/>
            <person name="Wollam A."/>
            <person name="Palsikar V.B."/>
            <person name="Mardis E.R."/>
            <person name="Wilson R.K."/>
        </authorList>
    </citation>
    <scope>NUCLEOTIDE SEQUENCE [LARGE SCALE GENOMIC DNA]</scope>
    <source>
        <strain evidence="8">MJR7716</strain>
    </source>
</reference>
<dbReference type="Proteomes" id="UP000070533">
    <property type="component" value="Unassembled WGS sequence"/>
</dbReference>
<keyword evidence="4" id="KW-0804">Transcription</keyword>
<dbReference type="CDD" id="cd06171">
    <property type="entry name" value="Sigma70_r4"/>
    <property type="match status" value="1"/>
</dbReference>
<dbReference type="InterPro" id="IPR013249">
    <property type="entry name" value="RNA_pol_sigma70_r4_t2"/>
</dbReference>